<dbReference type="SUPFAM" id="SSF103473">
    <property type="entry name" value="MFS general substrate transporter"/>
    <property type="match status" value="1"/>
</dbReference>
<feature type="transmembrane region" description="Helical" evidence="6">
    <location>
        <begin position="338"/>
        <end position="358"/>
    </location>
</feature>
<dbReference type="InterPro" id="IPR020846">
    <property type="entry name" value="MFS_dom"/>
</dbReference>
<reference evidence="8" key="1">
    <citation type="submission" date="2022-10" db="EMBL/GenBank/DDBJ databases">
        <authorList>
            <person name="Chen Y."/>
            <person name="Dougan E. K."/>
            <person name="Chan C."/>
            <person name="Rhodes N."/>
            <person name="Thang M."/>
        </authorList>
    </citation>
    <scope>NUCLEOTIDE SEQUENCE</scope>
</reference>
<evidence type="ECO:0000313" key="10">
    <source>
        <dbReference type="Proteomes" id="UP001152797"/>
    </source>
</evidence>
<feature type="transmembrane region" description="Helical" evidence="6">
    <location>
        <begin position="188"/>
        <end position="209"/>
    </location>
</feature>
<organism evidence="8">
    <name type="scientific">Cladocopium goreaui</name>
    <dbReference type="NCBI Taxonomy" id="2562237"/>
    <lineage>
        <taxon>Eukaryota</taxon>
        <taxon>Sar</taxon>
        <taxon>Alveolata</taxon>
        <taxon>Dinophyceae</taxon>
        <taxon>Suessiales</taxon>
        <taxon>Symbiodiniaceae</taxon>
        <taxon>Cladocopium</taxon>
    </lineage>
</organism>
<evidence type="ECO:0000256" key="2">
    <source>
        <dbReference type="ARBA" id="ARBA00022448"/>
    </source>
</evidence>
<dbReference type="Gene3D" id="1.20.1250.20">
    <property type="entry name" value="MFS general substrate transporter like domains"/>
    <property type="match status" value="1"/>
</dbReference>
<dbReference type="AlphaFoldDB" id="A0A9P1C109"/>
<sequence length="479" mass="51273">MARSSERSDMPSVSDKINEIGFGLYQVHVFVLCAGVVVAESGGLQTSAALASAIMQEYKVKGDLAQEAQMLSTYMGFALGTISSGFLGDYAGRRLPIFVAYLGMCCSVVGLYLMQTYASLCLGFCSFGFFGGLGIPAAFIALAEVCPSKLRGVTNAAMAFAFCFGDVWCALGFRILLPELVGKAWHGMLLWIGIPPFLLLAFGLISPVARLDTAHFLSARGQLESVKVLELMASMNDSGRVDLSAMAPEHEEKPVSVSDALQSLTSRENSLSVLALSVMFFVKDLAFYGMGAFLPLAWRKSSVLEGALPATELLCTALVGVPGVLVAMILIFSLPRRLAYAVAAGICAIGVYAVHGILDQQALFGVTGVVFYKLFYPTAQMITFLFPAEVFSTQIRVWSMSIIAFCGRMAPLAVPWIVHTSQHLFLFLTMGFFVLASLLVWSLPETKDTELKTLSPVATNTRVKASGDGYGSTAMAVAG</sequence>
<keyword evidence="2" id="KW-0813">Transport</keyword>
<feature type="transmembrane region" description="Helical" evidence="6">
    <location>
        <begin position="364"/>
        <end position="386"/>
    </location>
</feature>
<dbReference type="GO" id="GO:0016020">
    <property type="term" value="C:membrane"/>
    <property type="evidence" value="ECO:0007669"/>
    <property type="project" value="UniProtKB-SubCell"/>
</dbReference>
<dbReference type="InterPro" id="IPR036259">
    <property type="entry name" value="MFS_trans_sf"/>
</dbReference>
<name>A0A9P1C109_9DINO</name>
<evidence type="ECO:0000313" key="9">
    <source>
        <dbReference type="EMBL" id="CAL4770109.1"/>
    </source>
</evidence>
<comment type="subcellular location">
    <subcellularLocation>
        <location evidence="1">Membrane</location>
        <topology evidence="1">Multi-pass membrane protein</topology>
    </subcellularLocation>
</comment>
<dbReference type="EMBL" id="CAMXCT030000749">
    <property type="protein sequence ID" value="CAL4770109.1"/>
    <property type="molecule type" value="Genomic_DNA"/>
</dbReference>
<feature type="transmembrane region" description="Helical" evidence="6">
    <location>
        <begin position="424"/>
        <end position="443"/>
    </location>
</feature>
<feature type="transmembrane region" description="Helical" evidence="6">
    <location>
        <begin position="310"/>
        <end position="331"/>
    </location>
</feature>
<evidence type="ECO:0000256" key="4">
    <source>
        <dbReference type="ARBA" id="ARBA00022989"/>
    </source>
</evidence>
<evidence type="ECO:0000313" key="8">
    <source>
        <dbReference type="EMBL" id="CAI3982797.1"/>
    </source>
</evidence>
<dbReference type="Proteomes" id="UP001152797">
    <property type="component" value="Unassembled WGS sequence"/>
</dbReference>
<feature type="transmembrane region" description="Helical" evidence="6">
    <location>
        <begin position="273"/>
        <end position="298"/>
    </location>
</feature>
<evidence type="ECO:0000259" key="7">
    <source>
        <dbReference type="PROSITE" id="PS50850"/>
    </source>
</evidence>
<dbReference type="GO" id="GO:0022857">
    <property type="term" value="F:transmembrane transporter activity"/>
    <property type="evidence" value="ECO:0007669"/>
    <property type="project" value="InterPro"/>
</dbReference>
<protein>
    <submittedName>
        <fullName evidence="9">H(+)/hexose cotransporter 3</fullName>
    </submittedName>
</protein>
<proteinExistence type="predicted"/>
<feature type="transmembrane region" description="Helical" evidence="6">
    <location>
        <begin position="95"/>
        <end position="114"/>
    </location>
</feature>
<feature type="transmembrane region" description="Helical" evidence="6">
    <location>
        <begin position="155"/>
        <end position="176"/>
    </location>
</feature>
<keyword evidence="10" id="KW-1185">Reference proteome</keyword>
<keyword evidence="5 6" id="KW-0472">Membrane</keyword>
<comment type="caution">
    <text evidence="8">The sequence shown here is derived from an EMBL/GenBank/DDBJ whole genome shotgun (WGS) entry which is preliminary data.</text>
</comment>
<evidence type="ECO:0000256" key="1">
    <source>
        <dbReference type="ARBA" id="ARBA00004141"/>
    </source>
</evidence>
<dbReference type="PANTHER" id="PTHR23511">
    <property type="entry name" value="SYNAPTIC VESICLE GLYCOPROTEIN 2"/>
    <property type="match status" value="1"/>
</dbReference>
<dbReference type="Pfam" id="PF00083">
    <property type="entry name" value="Sugar_tr"/>
    <property type="match status" value="1"/>
</dbReference>
<reference evidence="9 10" key="2">
    <citation type="submission" date="2024-05" db="EMBL/GenBank/DDBJ databases">
        <authorList>
            <person name="Chen Y."/>
            <person name="Shah S."/>
            <person name="Dougan E. K."/>
            <person name="Thang M."/>
            <person name="Chan C."/>
        </authorList>
    </citation>
    <scope>NUCLEOTIDE SEQUENCE [LARGE SCALE GENOMIC DNA]</scope>
</reference>
<keyword evidence="3 6" id="KW-0812">Transmembrane</keyword>
<feature type="transmembrane region" description="Helical" evidence="6">
    <location>
        <begin position="398"/>
        <end position="418"/>
    </location>
</feature>
<gene>
    <name evidence="8" type="ORF">C1SCF055_LOCUS10461</name>
</gene>
<accession>A0A9P1C109</accession>
<dbReference type="InterPro" id="IPR005828">
    <property type="entry name" value="MFS_sugar_transport-like"/>
</dbReference>
<dbReference type="PROSITE" id="PS50850">
    <property type="entry name" value="MFS"/>
    <property type="match status" value="1"/>
</dbReference>
<evidence type="ECO:0000256" key="6">
    <source>
        <dbReference type="SAM" id="Phobius"/>
    </source>
</evidence>
<evidence type="ECO:0000256" key="3">
    <source>
        <dbReference type="ARBA" id="ARBA00022692"/>
    </source>
</evidence>
<evidence type="ECO:0000256" key="5">
    <source>
        <dbReference type="ARBA" id="ARBA00023136"/>
    </source>
</evidence>
<dbReference type="OrthoDB" id="433512at2759"/>
<feature type="domain" description="Major facilitator superfamily (MFS) profile" evidence="7">
    <location>
        <begin position="27"/>
        <end position="447"/>
    </location>
</feature>
<feature type="transmembrane region" description="Helical" evidence="6">
    <location>
        <begin position="120"/>
        <end position="143"/>
    </location>
</feature>
<feature type="transmembrane region" description="Helical" evidence="6">
    <location>
        <begin position="20"/>
        <end position="39"/>
    </location>
</feature>
<dbReference type="EMBL" id="CAMXCT010000749">
    <property type="protein sequence ID" value="CAI3982797.1"/>
    <property type="molecule type" value="Genomic_DNA"/>
</dbReference>
<dbReference type="PANTHER" id="PTHR23511:SF5">
    <property type="entry name" value="MAJOR FACILITATOR-TYPE TRANSPORTER HXNZ-RELATED"/>
    <property type="match status" value="1"/>
</dbReference>
<keyword evidence="4 6" id="KW-1133">Transmembrane helix</keyword>
<dbReference type="EMBL" id="CAMXCT020000749">
    <property type="protein sequence ID" value="CAL1136172.1"/>
    <property type="molecule type" value="Genomic_DNA"/>
</dbReference>
<feature type="transmembrane region" description="Helical" evidence="6">
    <location>
        <begin position="71"/>
        <end position="88"/>
    </location>
</feature>